<dbReference type="EMBL" id="LAZR01024566">
    <property type="protein sequence ID" value="KKL74705.1"/>
    <property type="molecule type" value="Genomic_DNA"/>
</dbReference>
<reference evidence="2" key="1">
    <citation type="journal article" date="2015" name="Nature">
        <title>Complex archaea that bridge the gap between prokaryotes and eukaryotes.</title>
        <authorList>
            <person name="Spang A."/>
            <person name="Saw J.H."/>
            <person name="Jorgensen S.L."/>
            <person name="Zaremba-Niedzwiedzka K."/>
            <person name="Martijn J."/>
            <person name="Lind A.E."/>
            <person name="van Eijk R."/>
            <person name="Schleper C."/>
            <person name="Guy L."/>
            <person name="Ettema T.J."/>
        </authorList>
    </citation>
    <scope>NUCLEOTIDE SEQUENCE</scope>
</reference>
<feature type="region of interest" description="Disordered" evidence="1">
    <location>
        <begin position="24"/>
        <end position="46"/>
    </location>
</feature>
<evidence type="ECO:0000256" key="1">
    <source>
        <dbReference type="SAM" id="MobiDB-lite"/>
    </source>
</evidence>
<accession>A0A0F9GZB7</accession>
<comment type="caution">
    <text evidence="2">The sequence shown here is derived from an EMBL/GenBank/DDBJ whole genome shotgun (WGS) entry which is preliminary data.</text>
</comment>
<proteinExistence type="predicted"/>
<gene>
    <name evidence="2" type="ORF">LCGC14_2062190</name>
</gene>
<protein>
    <recommendedName>
        <fullName evidence="3">YtxH domain-containing protein</fullName>
    </recommendedName>
</protein>
<evidence type="ECO:0000313" key="2">
    <source>
        <dbReference type="EMBL" id="KKL74705.1"/>
    </source>
</evidence>
<name>A0A0F9GZB7_9ZZZZ</name>
<feature type="compositionally biased region" description="Basic and acidic residues" evidence="1">
    <location>
        <begin position="74"/>
        <end position="96"/>
    </location>
</feature>
<evidence type="ECO:0008006" key="3">
    <source>
        <dbReference type="Google" id="ProtNLM"/>
    </source>
</evidence>
<organism evidence="2">
    <name type="scientific">marine sediment metagenome</name>
    <dbReference type="NCBI Taxonomy" id="412755"/>
    <lineage>
        <taxon>unclassified sequences</taxon>
        <taxon>metagenomes</taxon>
        <taxon>ecological metagenomes</taxon>
    </lineage>
</organism>
<sequence length="96" mass="10686">MRFIIGLLLGLGVGFAVALLLAPERGERREGEPPGEEGAGTRWSGEDHDALAGLRRAMRGLQEQVQEAWGEARQAAEEAEREMRARYERTVSKPKR</sequence>
<feature type="region of interest" description="Disordered" evidence="1">
    <location>
        <begin position="72"/>
        <end position="96"/>
    </location>
</feature>
<dbReference type="AlphaFoldDB" id="A0A0F9GZB7"/>